<feature type="compositionally biased region" description="Low complexity" evidence="1">
    <location>
        <begin position="231"/>
        <end position="245"/>
    </location>
</feature>
<feature type="region of interest" description="Disordered" evidence="1">
    <location>
        <begin position="417"/>
        <end position="512"/>
    </location>
</feature>
<feature type="region of interest" description="Disordered" evidence="1">
    <location>
        <begin position="812"/>
        <end position="851"/>
    </location>
</feature>
<feature type="compositionally biased region" description="Basic and acidic residues" evidence="1">
    <location>
        <begin position="497"/>
        <end position="512"/>
    </location>
</feature>
<dbReference type="AlphaFoldDB" id="A0A1B9G7Z5"/>
<feature type="compositionally biased region" description="Basic and acidic residues" evidence="1">
    <location>
        <begin position="830"/>
        <end position="842"/>
    </location>
</feature>
<dbReference type="GeneID" id="30206380"/>
<feature type="compositionally biased region" description="Basic and acidic residues" evidence="1">
    <location>
        <begin position="356"/>
        <end position="373"/>
    </location>
</feature>
<dbReference type="OrthoDB" id="2565385at2759"/>
<feature type="region of interest" description="Disordered" evidence="1">
    <location>
        <begin position="354"/>
        <end position="381"/>
    </location>
</feature>
<feature type="compositionally biased region" description="Acidic residues" evidence="1">
    <location>
        <begin position="611"/>
        <end position="627"/>
    </location>
</feature>
<protein>
    <recommendedName>
        <fullName evidence="5">RRM domain-containing protein</fullName>
    </recommendedName>
</protein>
<organism evidence="2">
    <name type="scientific">Kwoniella bestiolae CBS 10118</name>
    <dbReference type="NCBI Taxonomy" id="1296100"/>
    <lineage>
        <taxon>Eukaryota</taxon>
        <taxon>Fungi</taxon>
        <taxon>Dikarya</taxon>
        <taxon>Basidiomycota</taxon>
        <taxon>Agaricomycotina</taxon>
        <taxon>Tremellomycetes</taxon>
        <taxon>Tremellales</taxon>
        <taxon>Cryptococcaceae</taxon>
        <taxon>Kwoniella</taxon>
    </lineage>
</organism>
<evidence type="ECO:0000313" key="2">
    <source>
        <dbReference type="EMBL" id="OCF27146.1"/>
    </source>
</evidence>
<reference evidence="3" key="2">
    <citation type="submission" date="2013-07" db="EMBL/GenBank/DDBJ databases">
        <authorList>
            <consortium name="The Broad Institute Genome Sequencing Platform"/>
            <person name="Cuomo C."/>
            <person name="Litvintseva A."/>
            <person name="Chen Y."/>
            <person name="Heitman J."/>
            <person name="Sun S."/>
            <person name="Springer D."/>
            <person name="Dromer F."/>
            <person name="Young S.K."/>
            <person name="Zeng Q."/>
            <person name="Gargeya S."/>
            <person name="Fitzgerald M."/>
            <person name="Abouelleil A."/>
            <person name="Alvarado L."/>
            <person name="Berlin A.M."/>
            <person name="Chapman S.B."/>
            <person name="Dewar J."/>
            <person name="Goldberg J."/>
            <person name="Griggs A."/>
            <person name="Gujja S."/>
            <person name="Hansen M."/>
            <person name="Howarth C."/>
            <person name="Imamovic A."/>
            <person name="Larimer J."/>
            <person name="McCowan C."/>
            <person name="Murphy C."/>
            <person name="Pearson M."/>
            <person name="Priest M."/>
            <person name="Roberts A."/>
            <person name="Saif S."/>
            <person name="Shea T."/>
            <person name="Sykes S."/>
            <person name="Wortman J."/>
            <person name="Nusbaum C."/>
            <person name="Birren B."/>
        </authorList>
    </citation>
    <scope>NUCLEOTIDE SEQUENCE</scope>
    <source>
        <strain evidence="3">CBS 10118</strain>
    </source>
</reference>
<reference evidence="2" key="3">
    <citation type="submission" date="2014-01" db="EMBL/GenBank/DDBJ databases">
        <title>Evolution of pathogenesis and genome organization in the Tremellales.</title>
        <authorList>
            <person name="Cuomo C."/>
            <person name="Litvintseva A."/>
            <person name="Heitman J."/>
            <person name="Chen Y."/>
            <person name="Sun S."/>
            <person name="Springer D."/>
            <person name="Dromer F."/>
            <person name="Young S."/>
            <person name="Zeng Q."/>
            <person name="Chapman S."/>
            <person name="Gujja S."/>
            <person name="Saif S."/>
            <person name="Birren B."/>
        </authorList>
    </citation>
    <scope>NUCLEOTIDE SEQUENCE</scope>
    <source>
        <strain evidence="2">CBS 10118</strain>
    </source>
</reference>
<dbReference type="EMBL" id="KI894019">
    <property type="protein sequence ID" value="OCF27146.1"/>
    <property type="molecule type" value="Genomic_DNA"/>
</dbReference>
<reference evidence="2" key="1">
    <citation type="submission" date="2013-07" db="EMBL/GenBank/DDBJ databases">
        <title>The Genome Sequence of Cryptococcus bestiolae CBS10118.</title>
        <authorList>
            <consortium name="The Broad Institute Genome Sequencing Platform"/>
            <person name="Cuomo C."/>
            <person name="Litvintseva A."/>
            <person name="Chen Y."/>
            <person name="Heitman J."/>
            <person name="Sun S."/>
            <person name="Springer D."/>
            <person name="Dromer F."/>
            <person name="Young S.K."/>
            <person name="Zeng Q."/>
            <person name="Gargeya S."/>
            <person name="Fitzgerald M."/>
            <person name="Abouelleil A."/>
            <person name="Alvarado L."/>
            <person name="Berlin A.M."/>
            <person name="Chapman S.B."/>
            <person name="Dewar J."/>
            <person name="Goldberg J."/>
            <person name="Griggs A."/>
            <person name="Gujja S."/>
            <person name="Hansen M."/>
            <person name="Howarth C."/>
            <person name="Imamovic A."/>
            <person name="Larimer J."/>
            <person name="McCowan C."/>
            <person name="Murphy C."/>
            <person name="Pearson M."/>
            <person name="Priest M."/>
            <person name="Roberts A."/>
            <person name="Saif S."/>
            <person name="Shea T."/>
            <person name="Sykes S."/>
            <person name="Wortman J."/>
            <person name="Nusbaum C."/>
            <person name="Birren B."/>
        </authorList>
    </citation>
    <scope>NUCLEOTIDE SEQUENCE [LARGE SCALE GENOMIC DNA]</scope>
    <source>
        <strain evidence="2">CBS 10118</strain>
    </source>
</reference>
<dbReference type="KEGG" id="kbi:30206380"/>
<feature type="region of interest" description="Disordered" evidence="1">
    <location>
        <begin position="681"/>
        <end position="727"/>
    </location>
</feature>
<evidence type="ECO:0000256" key="1">
    <source>
        <dbReference type="SAM" id="MobiDB-lite"/>
    </source>
</evidence>
<accession>A0A1B9G7Z5</accession>
<gene>
    <name evidence="2" type="ORF">I302_01981</name>
    <name evidence="3" type="ORF">I302_103282</name>
</gene>
<dbReference type="Proteomes" id="UP000092730">
    <property type="component" value="Chromosome 2"/>
</dbReference>
<evidence type="ECO:0000313" key="3">
    <source>
        <dbReference type="EMBL" id="WVW81291.1"/>
    </source>
</evidence>
<reference evidence="3" key="4">
    <citation type="submission" date="2024-02" db="EMBL/GenBank/DDBJ databases">
        <title>Comparative genomics of Cryptococcus and Kwoniella reveals pathogenesis evolution and contrasting modes of karyotype evolution via chromosome fusion or intercentromeric recombination.</title>
        <authorList>
            <person name="Coelho M.A."/>
            <person name="David-Palma M."/>
            <person name="Shea T."/>
            <person name="Bowers K."/>
            <person name="McGinley-Smith S."/>
            <person name="Mohammad A.W."/>
            <person name="Gnirke A."/>
            <person name="Yurkov A.M."/>
            <person name="Nowrousian M."/>
            <person name="Sun S."/>
            <person name="Cuomo C.A."/>
            <person name="Heitman J."/>
        </authorList>
    </citation>
    <scope>NUCLEOTIDE SEQUENCE</scope>
    <source>
        <strain evidence="3">CBS 10118</strain>
    </source>
</reference>
<feature type="compositionally biased region" description="Basic and acidic residues" evidence="1">
    <location>
        <begin position="718"/>
        <end position="727"/>
    </location>
</feature>
<feature type="region of interest" description="Disordered" evidence="1">
    <location>
        <begin position="573"/>
        <end position="632"/>
    </location>
</feature>
<evidence type="ECO:0008006" key="5">
    <source>
        <dbReference type="Google" id="ProtNLM"/>
    </source>
</evidence>
<feature type="region of interest" description="Disordered" evidence="1">
    <location>
        <begin position="211"/>
        <end position="270"/>
    </location>
</feature>
<sequence>MSSSEIYPPRARRYVDNQLVLAPRYYPEPGPEGFYPELQHPVQTRLGIRLNTVLNKEVYTQLNAVFIAGMRMGITQNEIREYFRGIGDNFIFTEFHKHPHKDFMITCMEFGSAKDADDVICFTKHNTHLFGDERVTVRYSDIHSSGYSSGSTKDILLVREELALSPSYTPRSIPLIFPYQGNLGSGSWANYPSPIQPQFAFLGSQQRNIQSPFASTPTIPSRSNEARKACSPSTSVDPFSASSSSRSRRESHSKPPASFPRISPMVPSPMNKTFPTPATLSRWDSPFNPIPTGPKPLIERIAFSPPPNPMVPLTVTPAIGAPINNINPMELTKALQRLQDISYKLNFQVDPSPGKVTERLRHPAPSGEKKSEHPYPYGLAPWSKRYEKSQNGMLERMKRGRYFRKYQAEEMGHADEFENNINIKDENETRKRSTSASESYRDASSRGRSSSSSHTYKPYGGRTRKGNGTSLYDDEGGRGYQHHLYDHHQRHGHGHRNHDNARSHKYDGQDRKKEDKFTLNELRGFAHHFDTPNLNLCSQGTVEPKYIGIPGDGKTLIFGSKRRDVDMALVSPEEPQVCTDTGSKQHEGSREVIGDDGNGNGARRGNLASHEDEDEEVEEVEEIEDEEWRMKSKRIDDKDNGVIKTSREEHQSGMEVGEEGEIIEEIKDNGLKEDKGMVAELERKEDLDPEVDIDVSTGNPMDGDDKADTPTSHANEPPPRKPSSETRVFRVSDLSSDILSMLGIELRYTFRNERLNEVSRWDDLAGGEGEGKVLRLDLPNHAQARISGLSLNNSEIEIEGILEDESYRLGKGDDEEIVGNPTRGTRRLRSGGDHVSEEETGRTKRRRRKII</sequence>
<dbReference type="VEuPathDB" id="FungiDB:I302_01981"/>
<proteinExistence type="predicted"/>
<dbReference type="EMBL" id="CP144542">
    <property type="protein sequence ID" value="WVW81291.1"/>
    <property type="molecule type" value="Genomic_DNA"/>
</dbReference>
<evidence type="ECO:0000313" key="4">
    <source>
        <dbReference type="Proteomes" id="UP000092730"/>
    </source>
</evidence>
<feature type="compositionally biased region" description="Basic and acidic residues" evidence="1">
    <location>
        <begin position="583"/>
        <end position="593"/>
    </location>
</feature>
<keyword evidence="4" id="KW-1185">Reference proteome</keyword>
<name>A0A1B9G7Z5_9TREE</name>
<feature type="compositionally biased region" description="Polar residues" evidence="1">
    <location>
        <begin position="211"/>
        <end position="223"/>
    </location>
</feature>
<dbReference type="RefSeq" id="XP_019048216.1">
    <property type="nucleotide sequence ID" value="XM_019188654.1"/>
</dbReference>